<keyword evidence="2" id="KW-0472">Membrane</keyword>
<feature type="compositionally biased region" description="Low complexity" evidence="1">
    <location>
        <begin position="171"/>
        <end position="185"/>
    </location>
</feature>
<keyword evidence="2" id="KW-0812">Transmembrane</keyword>
<reference evidence="5" key="1">
    <citation type="submission" date="2022-11" db="UniProtKB">
        <authorList>
            <consortium name="WormBaseParasite"/>
        </authorList>
    </citation>
    <scope>IDENTIFICATION</scope>
</reference>
<feature type="signal peptide" evidence="3">
    <location>
        <begin position="1"/>
        <end position="35"/>
    </location>
</feature>
<evidence type="ECO:0000256" key="2">
    <source>
        <dbReference type="SAM" id="Phobius"/>
    </source>
</evidence>
<dbReference type="WBParaSite" id="Minc3s03375g33652">
    <property type="protein sequence ID" value="Minc3s03375g33652"/>
    <property type="gene ID" value="Minc3s03375g33652"/>
</dbReference>
<keyword evidence="4" id="KW-1185">Reference proteome</keyword>
<feature type="chain" id="PRO_5037962164" evidence="3">
    <location>
        <begin position="36"/>
        <end position="185"/>
    </location>
</feature>
<evidence type="ECO:0000313" key="5">
    <source>
        <dbReference type="WBParaSite" id="Minc3s03375g33652"/>
    </source>
</evidence>
<accession>A0A914N5A1</accession>
<evidence type="ECO:0000256" key="3">
    <source>
        <dbReference type="SAM" id="SignalP"/>
    </source>
</evidence>
<feature type="transmembrane region" description="Helical" evidence="2">
    <location>
        <begin position="61"/>
        <end position="82"/>
    </location>
</feature>
<keyword evidence="3" id="KW-0732">Signal</keyword>
<protein>
    <submittedName>
        <fullName evidence="5">Candidate secreted effector</fullName>
    </submittedName>
</protein>
<evidence type="ECO:0000313" key="4">
    <source>
        <dbReference type="Proteomes" id="UP000887563"/>
    </source>
</evidence>
<dbReference type="AlphaFoldDB" id="A0A914N5A1"/>
<keyword evidence="2" id="KW-1133">Transmembrane helix</keyword>
<sequence>MFCLTRKGSLSVNVLLLLLPIALMLSAFAPVPSVALSMPETQPPSATPSQTSEDCMDDGRLVDSALGGVMIALILILTWHIIRLCCCKQKPVQYPPPGPPIKAGGTSNVATTSVRSSTSVRSNTSARAGASVRPAASERVREHTQRSKTESVRSRTESQKKALGTAGAGTTGTTSSSMRNTGSTR</sequence>
<feature type="region of interest" description="Disordered" evidence="1">
    <location>
        <begin position="98"/>
        <end position="185"/>
    </location>
</feature>
<name>A0A914N5A1_MELIC</name>
<evidence type="ECO:0000256" key="1">
    <source>
        <dbReference type="SAM" id="MobiDB-lite"/>
    </source>
</evidence>
<proteinExistence type="predicted"/>
<feature type="compositionally biased region" description="Low complexity" evidence="1">
    <location>
        <begin position="106"/>
        <end position="128"/>
    </location>
</feature>
<organism evidence="4 5">
    <name type="scientific">Meloidogyne incognita</name>
    <name type="common">Southern root-knot nematode worm</name>
    <name type="synonym">Oxyuris incognita</name>
    <dbReference type="NCBI Taxonomy" id="6306"/>
    <lineage>
        <taxon>Eukaryota</taxon>
        <taxon>Metazoa</taxon>
        <taxon>Ecdysozoa</taxon>
        <taxon>Nematoda</taxon>
        <taxon>Chromadorea</taxon>
        <taxon>Rhabditida</taxon>
        <taxon>Tylenchina</taxon>
        <taxon>Tylenchomorpha</taxon>
        <taxon>Tylenchoidea</taxon>
        <taxon>Meloidogynidae</taxon>
        <taxon>Meloidogyninae</taxon>
        <taxon>Meloidogyne</taxon>
        <taxon>Meloidogyne incognita group</taxon>
    </lineage>
</organism>
<dbReference type="Proteomes" id="UP000887563">
    <property type="component" value="Unplaced"/>
</dbReference>
<feature type="compositionally biased region" description="Basic and acidic residues" evidence="1">
    <location>
        <begin position="136"/>
        <end position="160"/>
    </location>
</feature>